<dbReference type="PANTHER" id="PTHR33269">
    <property type="entry name" value="NADH-UBIQUINONE OXIDOREDUCTASE CHAIN 6"/>
    <property type="match status" value="1"/>
</dbReference>
<comment type="catalytic activity">
    <reaction evidence="1">
        <text>a quinone + NADH + 5 H(+)(in) = a quinol + NAD(+) + 4 H(+)(out)</text>
        <dbReference type="Rhea" id="RHEA:57888"/>
        <dbReference type="ChEBI" id="CHEBI:15378"/>
        <dbReference type="ChEBI" id="CHEBI:24646"/>
        <dbReference type="ChEBI" id="CHEBI:57540"/>
        <dbReference type="ChEBI" id="CHEBI:57945"/>
        <dbReference type="ChEBI" id="CHEBI:132124"/>
    </reaction>
</comment>
<accession>A0A0V8RZV4</accession>
<sequence length="325" mass="34169">MNLSNGWPMMGSTGEIILFACTAIVMVACALGVLFFKKAAHSVICMVGVMLGLAVLYIANSAPFLGVAQIVVYTGAIMMLFLFVIMLIGIGTSDDYARQSRGAIVAAVLGGLGLIVIVTTAILKAVPAPHKPVEVDPYSNQPITDLAITLFQEHWLSMELAGGLLITAAVGAMLLTHSDRLTPKADQFETARNKMRAFAEKGARIGQLPAPGVYAQSNAADVPAVSGETLGPVEESVPRVLRVRGLARTIGEVTPEVSEQLALARTTAADASEVDESPYTIGRTPDVPRSGAFGMPGADAPTGLAQPRARKARTTTPIEKKEESK</sequence>
<protein>
    <recommendedName>
        <fullName evidence="1">NADH-quinone oxidoreductase subunit J</fullName>
        <ecNumber evidence="1">7.1.1.-</ecNumber>
    </recommendedName>
</protein>
<evidence type="ECO:0000313" key="3">
    <source>
        <dbReference type="EMBL" id="KSW13615.1"/>
    </source>
</evidence>
<dbReference type="RefSeq" id="WP_060566356.1">
    <property type="nucleotide sequence ID" value="NZ_CP040006.1"/>
</dbReference>
<feature type="transmembrane region" description="Helical" evidence="1">
    <location>
        <begin position="43"/>
        <end position="64"/>
    </location>
</feature>
<keyword evidence="1" id="KW-0812">Transmembrane</keyword>
<feature type="transmembrane region" description="Helical" evidence="1">
    <location>
        <begin position="155"/>
        <end position="175"/>
    </location>
</feature>
<evidence type="ECO:0000256" key="2">
    <source>
        <dbReference type="SAM" id="MobiDB-lite"/>
    </source>
</evidence>
<feature type="transmembrane region" description="Helical" evidence="1">
    <location>
        <begin position="70"/>
        <end position="90"/>
    </location>
</feature>
<proteinExistence type="inferred from homology"/>
<gene>
    <name evidence="3" type="ORF">APY09_04565</name>
</gene>
<comment type="caution">
    <text evidence="3">The sequence shown here is derived from an EMBL/GenBank/DDBJ whole genome shotgun (WGS) entry which is preliminary data.</text>
</comment>
<keyword evidence="1" id="KW-0520">NAD</keyword>
<dbReference type="PANTHER" id="PTHR33269:SF19">
    <property type="entry name" value="NADH-QUINONE OXIDOREDUCTASE SUBUNIT J"/>
    <property type="match status" value="1"/>
</dbReference>
<dbReference type="NCBIfam" id="NF005165">
    <property type="entry name" value="PRK06638.1-5"/>
    <property type="match status" value="1"/>
</dbReference>
<evidence type="ECO:0000313" key="4">
    <source>
        <dbReference type="Proteomes" id="UP000054686"/>
    </source>
</evidence>
<dbReference type="OrthoDB" id="13239at2"/>
<keyword evidence="1" id="KW-1003">Cell membrane</keyword>
<dbReference type="GO" id="GO:0048038">
    <property type="term" value="F:quinone binding"/>
    <property type="evidence" value="ECO:0007669"/>
    <property type="project" value="UniProtKB-UniRule"/>
</dbReference>
<dbReference type="GO" id="GO:0008137">
    <property type="term" value="F:NADH dehydrogenase (ubiquinone) activity"/>
    <property type="evidence" value="ECO:0007669"/>
    <property type="project" value="UniProtKB-UniRule"/>
</dbReference>
<keyword evidence="1" id="KW-0472">Membrane</keyword>
<dbReference type="InterPro" id="IPR001457">
    <property type="entry name" value="NADH_UbQ/plastoQ_OxRdtase_su6"/>
</dbReference>
<keyword evidence="1" id="KW-1133">Transmembrane helix</keyword>
<comment type="function">
    <text evidence="1">NDH-1 shuttles electrons from NADH, via FMN and iron-sulfur (Fe-S) centers, to quinones in the respiratory chain. Couples the redox reaction to proton translocation (for every two electrons transferred, four hydrogen ions are translocated across the cytoplasmic membrane), and thus conserves the redox energy in a proton gradient.</text>
</comment>
<organism evidence="3 4">
    <name type="scientific">Schaalia odontolytica</name>
    <dbReference type="NCBI Taxonomy" id="1660"/>
    <lineage>
        <taxon>Bacteria</taxon>
        <taxon>Bacillati</taxon>
        <taxon>Actinomycetota</taxon>
        <taxon>Actinomycetes</taxon>
        <taxon>Actinomycetales</taxon>
        <taxon>Actinomycetaceae</taxon>
        <taxon>Schaalia</taxon>
    </lineage>
</organism>
<evidence type="ECO:0000256" key="1">
    <source>
        <dbReference type="RuleBase" id="RU004429"/>
    </source>
</evidence>
<feature type="transmembrane region" description="Helical" evidence="1">
    <location>
        <begin position="16"/>
        <end position="36"/>
    </location>
</feature>
<dbReference type="GO" id="GO:0005886">
    <property type="term" value="C:plasma membrane"/>
    <property type="evidence" value="ECO:0007669"/>
    <property type="project" value="UniProtKB-SubCell"/>
</dbReference>
<name>A0A0V8RZV4_9ACTO</name>
<dbReference type="InterPro" id="IPR042106">
    <property type="entry name" value="Nuo/plastoQ_OxRdtase_6_NuoJ"/>
</dbReference>
<reference evidence="3 4" key="1">
    <citation type="submission" date="2015-10" db="EMBL/GenBank/DDBJ databases">
        <title>Draft Genome of Actinomyces odontolyticus subsp. actinosynbacter strain XH001.</title>
        <authorList>
            <person name="Mclean J.S."/>
            <person name="He X."/>
        </authorList>
    </citation>
    <scope>NUCLEOTIDE SEQUENCE [LARGE SCALE GENOMIC DNA]</scope>
    <source>
        <strain evidence="3 4">XH001</strain>
    </source>
</reference>
<dbReference type="EC" id="7.1.1.-" evidence="1"/>
<dbReference type="Proteomes" id="UP000054686">
    <property type="component" value="Unassembled WGS sequence"/>
</dbReference>
<keyword evidence="1" id="KW-0874">Quinone</keyword>
<dbReference type="Gene3D" id="1.20.120.1200">
    <property type="entry name" value="NADH-ubiquinone/plastoquinone oxidoreductase chain 6, subunit NuoJ"/>
    <property type="match status" value="1"/>
</dbReference>
<dbReference type="Pfam" id="PF00499">
    <property type="entry name" value="Oxidored_q3"/>
    <property type="match status" value="1"/>
</dbReference>
<dbReference type="EMBL" id="LLVT01000001">
    <property type="protein sequence ID" value="KSW13615.1"/>
    <property type="molecule type" value="Genomic_DNA"/>
</dbReference>
<feature type="region of interest" description="Disordered" evidence="2">
    <location>
        <begin position="268"/>
        <end position="325"/>
    </location>
</feature>
<feature type="transmembrane region" description="Helical" evidence="1">
    <location>
        <begin position="102"/>
        <end position="123"/>
    </location>
</feature>
<dbReference type="AlphaFoldDB" id="A0A0V8RZV4"/>
<comment type="similarity">
    <text evidence="1">Belongs to the complex I subunit 6 family.</text>
</comment>
<comment type="subcellular location">
    <subcellularLocation>
        <location evidence="1">Cell membrane</location>
        <topology evidence="1">Multi-pass membrane protein</topology>
    </subcellularLocation>
</comment>